<dbReference type="InterPro" id="IPR020843">
    <property type="entry name" value="ER"/>
</dbReference>
<dbReference type="PANTHER" id="PTHR43482:SF1">
    <property type="entry name" value="PROTEIN AST1-RELATED"/>
    <property type="match status" value="1"/>
</dbReference>
<evidence type="ECO:0000259" key="1">
    <source>
        <dbReference type="SMART" id="SM00829"/>
    </source>
</evidence>
<dbReference type="EMBL" id="JASJUS010000005">
    <property type="protein sequence ID" value="MDL2076361.1"/>
    <property type="molecule type" value="Genomic_DNA"/>
</dbReference>
<dbReference type="SMART" id="SM00829">
    <property type="entry name" value="PKS_ER"/>
    <property type="match status" value="1"/>
</dbReference>
<dbReference type="Gene3D" id="3.90.180.10">
    <property type="entry name" value="Medium-chain alcohol dehydrogenases, catalytic domain"/>
    <property type="match status" value="1"/>
</dbReference>
<dbReference type="EC" id="1.-.-.-" evidence="2"/>
<reference evidence="2 3" key="1">
    <citation type="submission" date="2023-05" db="EMBL/GenBank/DDBJ databases">
        <title>Streptomyces fuscus sp. nov., a brown-black pigment producing actinomyces isolated from dry sand of Sea duck farm.</title>
        <authorList>
            <person name="Xie J."/>
            <person name="Shen N."/>
        </authorList>
    </citation>
    <scope>NUCLEOTIDE SEQUENCE [LARGE SCALE GENOMIC DNA]</scope>
    <source>
        <strain evidence="2 3">GXMU-J15</strain>
    </source>
</reference>
<proteinExistence type="predicted"/>
<dbReference type="InterPro" id="IPR013154">
    <property type="entry name" value="ADH-like_N"/>
</dbReference>
<evidence type="ECO:0000313" key="2">
    <source>
        <dbReference type="EMBL" id="MDL2076361.1"/>
    </source>
</evidence>
<dbReference type="InterPro" id="IPR052585">
    <property type="entry name" value="Lipid_raft_assoc_Zn_ADH"/>
</dbReference>
<dbReference type="Proteomes" id="UP001241926">
    <property type="component" value="Unassembled WGS sequence"/>
</dbReference>
<dbReference type="Gene3D" id="3.40.50.720">
    <property type="entry name" value="NAD(P)-binding Rossmann-like Domain"/>
    <property type="match status" value="1"/>
</dbReference>
<name>A0ABT7IW18_9ACTN</name>
<organism evidence="2 3">
    <name type="scientific">Streptomyces fuscus</name>
    <dbReference type="NCBI Taxonomy" id="3048495"/>
    <lineage>
        <taxon>Bacteria</taxon>
        <taxon>Bacillati</taxon>
        <taxon>Actinomycetota</taxon>
        <taxon>Actinomycetes</taxon>
        <taxon>Kitasatosporales</taxon>
        <taxon>Streptomycetaceae</taxon>
        <taxon>Streptomyces</taxon>
    </lineage>
</organism>
<dbReference type="PANTHER" id="PTHR43482">
    <property type="entry name" value="PROTEIN AST1-RELATED"/>
    <property type="match status" value="1"/>
</dbReference>
<dbReference type="CDD" id="cd05289">
    <property type="entry name" value="MDR_like_2"/>
    <property type="match status" value="1"/>
</dbReference>
<gene>
    <name evidence="2" type="ORF">QNN03_07910</name>
</gene>
<sequence>MGIDEHMRAVVARGYGGVEVLELVTVPLPEPGPGQVRVRVEAATVNPVDLVTRSGALVEAGLMTARECTGIGWDVAGIVDQVGVGAGEFVPGQRVVGMRDLLDVSVGAYAEYLVLDATAVAPAPPGVSAAAAATLPLNGLTALQSLDLLDLVAGDTLLVTGAAGAVGGFAVELAVRRGLRVIAQAGAADEDYVRGLGAEWVVGRDTSDLAGDVRRLVPGGVSGALDTAGLGVRALAAVRTRGAYVTVVGGSAPLPLRGIRVHQQWISADGAALAELAAMDLTLRVADVLPLERAAEAHDRLAAGGIRGRLVLAPRDGA</sequence>
<evidence type="ECO:0000313" key="3">
    <source>
        <dbReference type="Proteomes" id="UP001241926"/>
    </source>
</evidence>
<dbReference type="GO" id="GO:0016491">
    <property type="term" value="F:oxidoreductase activity"/>
    <property type="evidence" value="ECO:0007669"/>
    <property type="project" value="UniProtKB-KW"/>
</dbReference>
<dbReference type="InterPro" id="IPR036291">
    <property type="entry name" value="NAD(P)-bd_dom_sf"/>
</dbReference>
<dbReference type="InterPro" id="IPR011032">
    <property type="entry name" value="GroES-like_sf"/>
</dbReference>
<dbReference type="Pfam" id="PF13602">
    <property type="entry name" value="ADH_zinc_N_2"/>
    <property type="match status" value="1"/>
</dbReference>
<dbReference type="RefSeq" id="WP_255310045.1">
    <property type="nucleotide sequence ID" value="NZ_JASJUS010000005.1"/>
</dbReference>
<keyword evidence="3" id="KW-1185">Reference proteome</keyword>
<dbReference type="Pfam" id="PF08240">
    <property type="entry name" value="ADH_N"/>
    <property type="match status" value="1"/>
</dbReference>
<dbReference type="SUPFAM" id="SSF50129">
    <property type="entry name" value="GroES-like"/>
    <property type="match status" value="1"/>
</dbReference>
<dbReference type="SUPFAM" id="SSF51735">
    <property type="entry name" value="NAD(P)-binding Rossmann-fold domains"/>
    <property type="match status" value="1"/>
</dbReference>
<keyword evidence="2" id="KW-0560">Oxidoreductase</keyword>
<accession>A0ABT7IW18</accession>
<protein>
    <submittedName>
        <fullName evidence="2">NADP-dependent oxidoreductase</fullName>
        <ecNumber evidence="2">1.-.-.-</ecNumber>
    </submittedName>
</protein>
<comment type="caution">
    <text evidence="2">The sequence shown here is derived from an EMBL/GenBank/DDBJ whole genome shotgun (WGS) entry which is preliminary data.</text>
</comment>
<feature type="domain" description="Enoyl reductase (ER)" evidence="1">
    <location>
        <begin position="16"/>
        <end position="312"/>
    </location>
</feature>